<evidence type="ECO:0000313" key="1">
    <source>
        <dbReference type="EMBL" id="DAG04043.1"/>
    </source>
</evidence>
<name>A0A8S5VBQ9_9CAUD</name>
<reference evidence="1" key="1">
    <citation type="journal article" date="2021" name="Proc. Natl. Acad. Sci. U.S.A.">
        <title>A Catalog of Tens of Thousands of Viruses from Human Metagenomes Reveals Hidden Associations with Chronic Diseases.</title>
        <authorList>
            <person name="Tisza M.J."/>
            <person name="Buck C.B."/>
        </authorList>
    </citation>
    <scope>NUCLEOTIDE SEQUENCE</scope>
    <source>
        <strain evidence="1">CtbEa13</strain>
    </source>
</reference>
<accession>A0A8S5VBQ9</accession>
<dbReference type="EMBL" id="BK016237">
    <property type="protein sequence ID" value="DAG04043.1"/>
    <property type="molecule type" value="Genomic_DNA"/>
</dbReference>
<protein>
    <submittedName>
        <fullName evidence="1">Uncharacterized protein</fullName>
    </submittedName>
</protein>
<sequence length="78" mass="9106">MKLKQSDVVRHLQERIANGEDGYNILRIKDKYYCNKIIAGLVPISTIIFRRVMNDVLTEEEAREIEESGNSDLVVWRI</sequence>
<proteinExistence type="predicted"/>
<organism evidence="1">
    <name type="scientific">Myoviridae sp. ctbEa13</name>
    <dbReference type="NCBI Taxonomy" id="2825136"/>
    <lineage>
        <taxon>Viruses</taxon>
        <taxon>Duplodnaviria</taxon>
        <taxon>Heunggongvirae</taxon>
        <taxon>Uroviricota</taxon>
        <taxon>Caudoviricetes</taxon>
    </lineage>
</organism>